<sequence>MTSQPPTRPRVKIYWLNESRAQRIVWLLEELGLDYDVEVFYRDENMQAPPEMRKVHPLGKSPVVTLSFPNPADPAKQKEVVLAESGVIAQYLTEHFSHGRTLLPKRYHDGQEGQVGGETDAWLRYQYFLQYPEGSLMPQVLVGLILGILKSSKIPFFIRPITSSVADKMFAAFLIPELIHHLDFLESQLATSPDNGNYLCGNHLTTADILMSFPLQLVRERGAAIHDGKGKGKLADKYLKVFAYLRRLEEEPGYKRAEAKIRELEKSKGQT</sequence>
<dbReference type="AlphaFoldDB" id="A0AAN6PVV6"/>
<keyword evidence="5" id="KW-1185">Reference proteome</keyword>
<dbReference type="InterPro" id="IPR036249">
    <property type="entry name" value="Thioredoxin-like_sf"/>
</dbReference>
<organism evidence="4 5">
    <name type="scientific">Parathielavia hyrcaniae</name>
    <dbReference type="NCBI Taxonomy" id="113614"/>
    <lineage>
        <taxon>Eukaryota</taxon>
        <taxon>Fungi</taxon>
        <taxon>Dikarya</taxon>
        <taxon>Ascomycota</taxon>
        <taxon>Pezizomycotina</taxon>
        <taxon>Sordariomycetes</taxon>
        <taxon>Sordariomycetidae</taxon>
        <taxon>Sordariales</taxon>
        <taxon>Chaetomiaceae</taxon>
        <taxon>Parathielavia</taxon>
    </lineage>
</organism>
<feature type="domain" description="GST C-terminal" evidence="3">
    <location>
        <begin position="135"/>
        <end position="270"/>
    </location>
</feature>
<comment type="similarity">
    <text evidence="1">Belongs to the GST superfamily.</text>
</comment>
<proteinExistence type="inferred from homology"/>
<feature type="domain" description="GST N-terminal" evidence="2">
    <location>
        <begin position="8"/>
        <end position="100"/>
    </location>
</feature>
<reference evidence="4" key="2">
    <citation type="submission" date="2023-05" db="EMBL/GenBank/DDBJ databases">
        <authorList>
            <consortium name="Lawrence Berkeley National Laboratory"/>
            <person name="Steindorff A."/>
            <person name="Hensen N."/>
            <person name="Bonometti L."/>
            <person name="Westerberg I."/>
            <person name="Brannstrom I.O."/>
            <person name="Guillou S."/>
            <person name="Cros-Aarteil S."/>
            <person name="Calhoun S."/>
            <person name="Haridas S."/>
            <person name="Kuo A."/>
            <person name="Mondo S."/>
            <person name="Pangilinan J."/>
            <person name="Riley R."/>
            <person name="Labutti K."/>
            <person name="Andreopoulos B."/>
            <person name="Lipzen A."/>
            <person name="Chen C."/>
            <person name="Yanf M."/>
            <person name="Daum C."/>
            <person name="Ng V."/>
            <person name="Clum A."/>
            <person name="Ohm R."/>
            <person name="Martin F."/>
            <person name="Silar P."/>
            <person name="Natvig D."/>
            <person name="Lalanne C."/>
            <person name="Gautier V."/>
            <person name="Ament-Velasquez S.L."/>
            <person name="Kruys A."/>
            <person name="Hutchinson M.I."/>
            <person name="Powell A.J."/>
            <person name="Barry K."/>
            <person name="Miller A.N."/>
            <person name="Grigoriev I.V."/>
            <person name="Debuchy R."/>
            <person name="Gladieux P."/>
            <person name="Thoren M.H."/>
            <person name="Johannesson H."/>
        </authorList>
    </citation>
    <scope>NUCLEOTIDE SEQUENCE</scope>
    <source>
        <strain evidence="4">CBS 757.83</strain>
    </source>
</reference>
<dbReference type="SUPFAM" id="SSF47616">
    <property type="entry name" value="GST C-terminal domain-like"/>
    <property type="match status" value="1"/>
</dbReference>
<evidence type="ECO:0000259" key="2">
    <source>
        <dbReference type="PROSITE" id="PS50404"/>
    </source>
</evidence>
<accession>A0AAN6PVV6</accession>
<dbReference type="InterPro" id="IPR036282">
    <property type="entry name" value="Glutathione-S-Trfase_C_sf"/>
</dbReference>
<dbReference type="SFLD" id="SFLDG00358">
    <property type="entry name" value="Main_(cytGST)"/>
    <property type="match status" value="1"/>
</dbReference>
<dbReference type="InterPro" id="IPR004045">
    <property type="entry name" value="Glutathione_S-Trfase_N"/>
</dbReference>
<dbReference type="SUPFAM" id="SSF52833">
    <property type="entry name" value="Thioredoxin-like"/>
    <property type="match status" value="1"/>
</dbReference>
<dbReference type="PROSITE" id="PS50405">
    <property type="entry name" value="GST_CTER"/>
    <property type="match status" value="1"/>
</dbReference>
<dbReference type="InterPro" id="IPR010987">
    <property type="entry name" value="Glutathione-S-Trfase_C-like"/>
</dbReference>
<dbReference type="Gene3D" id="1.20.1050.10">
    <property type="match status" value="1"/>
</dbReference>
<dbReference type="CDD" id="cd03046">
    <property type="entry name" value="GST_N_GTT1_like"/>
    <property type="match status" value="1"/>
</dbReference>
<dbReference type="Gene3D" id="3.40.30.10">
    <property type="entry name" value="Glutaredoxin"/>
    <property type="match status" value="1"/>
</dbReference>
<comment type="caution">
    <text evidence="4">The sequence shown here is derived from an EMBL/GenBank/DDBJ whole genome shotgun (WGS) entry which is preliminary data.</text>
</comment>
<dbReference type="PANTHER" id="PTHR44051">
    <property type="entry name" value="GLUTATHIONE S-TRANSFERASE-RELATED"/>
    <property type="match status" value="1"/>
</dbReference>
<evidence type="ECO:0008006" key="6">
    <source>
        <dbReference type="Google" id="ProtNLM"/>
    </source>
</evidence>
<protein>
    <recommendedName>
        <fullName evidence="6">Glutathione transferase</fullName>
    </recommendedName>
</protein>
<evidence type="ECO:0000313" key="5">
    <source>
        <dbReference type="Proteomes" id="UP001305647"/>
    </source>
</evidence>
<dbReference type="InterPro" id="IPR040079">
    <property type="entry name" value="Glutathione_S-Trfase"/>
</dbReference>
<evidence type="ECO:0000259" key="3">
    <source>
        <dbReference type="PROSITE" id="PS50405"/>
    </source>
</evidence>
<evidence type="ECO:0000256" key="1">
    <source>
        <dbReference type="ARBA" id="ARBA00007409"/>
    </source>
</evidence>
<dbReference type="SFLD" id="SFLDS00019">
    <property type="entry name" value="Glutathione_Transferase_(cytos"/>
    <property type="match status" value="1"/>
</dbReference>
<name>A0AAN6PVV6_9PEZI</name>
<dbReference type="Pfam" id="PF14497">
    <property type="entry name" value="GST_C_3"/>
    <property type="match status" value="1"/>
</dbReference>
<reference evidence="4" key="1">
    <citation type="journal article" date="2023" name="Mol. Phylogenet. Evol.">
        <title>Genome-scale phylogeny and comparative genomics of the fungal order Sordariales.</title>
        <authorList>
            <person name="Hensen N."/>
            <person name="Bonometti L."/>
            <person name="Westerberg I."/>
            <person name="Brannstrom I.O."/>
            <person name="Guillou S."/>
            <person name="Cros-Aarteil S."/>
            <person name="Calhoun S."/>
            <person name="Haridas S."/>
            <person name="Kuo A."/>
            <person name="Mondo S."/>
            <person name="Pangilinan J."/>
            <person name="Riley R."/>
            <person name="LaButti K."/>
            <person name="Andreopoulos B."/>
            <person name="Lipzen A."/>
            <person name="Chen C."/>
            <person name="Yan M."/>
            <person name="Daum C."/>
            <person name="Ng V."/>
            <person name="Clum A."/>
            <person name="Steindorff A."/>
            <person name="Ohm R.A."/>
            <person name="Martin F."/>
            <person name="Silar P."/>
            <person name="Natvig D.O."/>
            <person name="Lalanne C."/>
            <person name="Gautier V."/>
            <person name="Ament-Velasquez S.L."/>
            <person name="Kruys A."/>
            <person name="Hutchinson M.I."/>
            <person name="Powell A.J."/>
            <person name="Barry K."/>
            <person name="Miller A.N."/>
            <person name="Grigoriev I.V."/>
            <person name="Debuchy R."/>
            <person name="Gladieux P."/>
            <person name="Hiltunen Thoren M."/>
            <person name="Johannesson H."/>
        </authorList>
    </citation>
    <scope>NUCLEOTIDE SEQUENCE</scope>
    <source>
        <strain evidence="4">CBS 757.83</strain>
    </source>
</reference>
<dbReference type="EMBL" id="MU863654">
    <property type="protein sequence ID" value="KAK4098910.1"/>
    <property type="molecule type" value="Genomic_DNA"/>
</dbReference>
<dbReference type="PANTHER" id="PTHR44051:SF9">
    <property type="entry name" value="GLUTATHIONE S-TRANSFERASE 1"/>
    <property type="match status" value="1"/>
</dbReference>
<evidence type="ECO:0000313" key="4">
    <source>
        <dbReference type="EMBL" id="KAK4098910.1"/>
    </source>
</evidence>
<dbReference type="Pfam" id="PF13409">
    <property type="entry name" value="GST_N_2"/>
    <property type="match status" value="1"/>
</dbReference>
<dbReference type="InterPro" id="IPR004046">
    <property type="entry name" value="GST_C"/>
</dbReference>
<dbReference type="Proteomes" id="UP001305647">
    <property type="component" value="Unassembled WGS sequence"/>
</dbReference>
<gene>
    <name evidence="4" type="ORF">N658DRAFT_431085</name>
</gene>
<dbReference type="PROSITE" id="PS50404">
    <property type="entry name" value="GST_NTER"/>
    <property type="match status" value="1"/>
</dbReference>
<dbReference type="CDD" id="cd03189">
    <property type="entry name" value="GST_C_GTT1_like"/>
    <property type="match status" value="1"/>
</dbReference>